<protein>
    <submittedName>
        <fullName evidence="2">HdeA/HdeB family chaperone</fullName>
    </submittedName>
</protein>
<comment type="caution">
    <text evidence="2">The sequence shown here is derived from an EMBL/GenBank/DDBJ whole genome shotgun (WGS) entry which is preliminary data.</text>
</comment>
<dbReference type="EMBL" id="JBHLWQ010000117">
    <property type="protein sequence ID" value="MFC0201115.1"/>
    <property type="molecule type" value="Genomic_DNA"/>
</dbReference>
<accession>A0ABV6CK53</accession>
<feature type="compositionally biased region" description="Basic and acidic residues" evidence="1">
    <location>
        <begin position="15"/>
        <end position="28"/>
    </location>
</feature>
<feature type="compositionally biased region" description="Low complexity" evidence="1">
    <location>
        <begin position="186"/>
        <end position="203"/>
    </location>
</feature>
<feature type="compositionally biased region" description="Low complexity" evidence="1">
    <location>
        <begin position="217"/>
        <end position="271"/>
    </location>
</feature>
<proteinExistence type="predicted"/>
<evidence type="ECO:0000256" key="1">
    <source>
        <dbReference type="SAM" id="MobiDB-lite"/>
    </source>
</evidence>
<feature type="compositionally biased region" description="Basic residues" evidence="1">
    <location>
        <begin position="1"/>
        <end position="13"/>
    </location>
</feature>
<sequence length="317" mass="31371">MSRHLAWKPRVMTRARPEASTRWPDRRSRFPSSRRSMILWKPPSQGRNNSEIGRLGASHHEEEPPLTFSIRIAAMTAICALPAGAALAQTQESEAGSMSERSADQITCADIVTMDSELIPGALYFVSGYQEGSQAGTGGAGMSGGVADTATGGSTATTGDQGGMSSNSTSEAASASGSGSDGGEGATTATGDSTDATTSTGAAMPDSAGGTSADEPSGTTSATGAGMSTGAAAEGDAGLTGGSTTATTAATASGGDMTGQTSGGTSQPGQPQVVRVTGLFEIPIADVVTLCGESPEMSVSDAVEQHRNGSGTGSSTN</sequence>
<feature type="compositionally biased region" description="Low complexity" evidence="1">
    <location>
        <begin position="168"/>
        <end position="178"/>
    </location>
</feature>
<dbReference type="Proteomes" id="UP001589795">
    <property type="component" value="Unassembled WGS sequence"/>
</dbReference>
<organism evidence="2 3">
    <name type="scientific">Paracoccus rhizosphaerae</name>
    <dbReference type="NCBI Taxonomy" id="1133347"/>
    <lineage>
        <taxon>Bacteria</taxon>
        <taxon>Pseudomonadati</taxon>
        <taxon>Pseudomonadota</taxon>
        <taxon>Alphaproteobacteria</taxon>
        <taxon>Rhodobacterales</taxon>
        <taxon>Paracoccaceae</taxon>
        <taxon>Paracoccus</taxon>
    </lineage>
</organism>
<keyword evidence="3" id="KW-1185">Reference proteome</keyword>
<dbReference type="Pfam" id="PF06411">
    <property type="entry name" value="HdeA"/>
    <property type="match status" value="1"/>
</dbReference>
<feature type="region of interest" description="Disordered" evidence="1">
    <location>
        <begin position="295"/>
        <end position="317"/>
    </location>
</feature>
<dbReference type="InterPro" id="IPR010486">
    <property type="entry name" value="HNS-dep_expression_A/B"/>
</dbReference>
<name>A0ABV6CK53_9RHOB</name>
<evidence type="ECO:0000313" key="3">
    <source>
        <dbReference type="Proteomes" id="UP001589795"/>
    </source>
</evidence>
<feature type="region of interest" description="Disordered" evidence="1">
    <location>
        <begin position="151"/>
        <end position="271"/>
    </location>
</feature>
<gene>
    <name evidence="2" type="ORF">ACFFIZ_12575</name>
</gene>
<feature type="region of interest" description="Disordered" evidence="1">
    <location>
        <begin position="1"/>
        <end position="30"/>
    </location>
</feature>
<reference evidence="2 3" key="1">
    <citation type="submission" date="2024-09" db="EMBL/GenBank/DDBJ databases">
        <authorList>
            <person name="Sun Q."/>
            <person name="Mori K."/>
        </authorList>
    </citation>
    <scope>NUCLEOTIDE SEQUENCE [LARGE SCALE GENOMIC DNA]</scope>
    <source>
        <strain evidence="2 3">CCM 7904</strain>
    </source>
</reference>
<evidence type="ECO:0000313" key="2">
    <source>
        <dbReference type="EMBL" id="MFC0201115.1"/>
    </source>
</evidence>